<accession>A0A9D9EN67</accession>
<reference evidence="1" key="1">
    <citation type="submission" date="2020-10" db="EMBL/GenBank/DDBJ databases">
        <authorList>
            <person name="Gilroy R."/>
        </authorList>
    </citation>
    <scope>NUCLEOTIDE SEQUENCE</scope>
    <source>
        <strain evidence="1">B3-4054</strain>
    </source>
</reference>
<reference evidence="1" key="2">
    <citation type="journal article" date="2021" name="PeerJ">
        <title>Extensive microbial diversity within the chicken gut microbiome revealed by metagenomics and culture.</title>
        <authorList>
            <person name="Gilroy R."/>
            <person name="Ravi A."/>
            <person name="Getino M."/>
            <person name="Pursley I."/>
            <person name="Horton D.L."/>
            <person name="Alikhan N.F."/>
            <person name="Baker D."/>
            <person name="Gharbi K."/>
            <person name="Hall N."/>
            <person name="Watson M."/>
            <person name="Adriaenssens E.M."/>
            <person name="Foster-Nyarko E."/>
            <person name="Jarju S."/>
            <person name="Secka A."/>
            <person name="Antonio M."/>
            <person name="Oren A."/>
            <person name="Chaudhuri R.R."/>
            <person name="La Ragione R."/>
            <person name="Hildebrand F."/>
            <person name="Pallen M.J."/>
        </authorList>
    </citation>
    <scope>NUCLEOTIDE SEQUENCE</scope>
    <source>
        <strain evidence="1">B3-4054</strain>
    </source>
</reference>
<dbReference type="Proteomes" id="UP000823616">
    <property type="component" value="Unassembled WGS sequence"/>
</dbReference>
<dbReference type="SUPFAM" id="SSF140566">
    <property type="entry name" value="FlgN-like"/>
    <property type="match status" value="1"/>
</dbReference>
<name>A0A9D9EN67_9SPIR</name>
<proteinExistence type="predicted"/>
<protein>
    <recommendedName>
        <fullName evidence="3">FlgN protein</fullName>
    </recommendedName>
</protein>
<gene>
    <name evidence="1" type="ORF">IAA96_08835</name>
</gene>
<dbReference type="AlphaFoldDB" id="A0A9D9EN67"/>
<dbReference type="EMBL" id="JADIMS010000163">
    <property type="protein sequence ID" value="MBO8451191.1"/>
    <property type="molecule type" value="Genomic_DNA"/>
</dbReference>
<sequence length="166" mass="18633">MELRVAEMQNSLAEVLRNQIQALSSLRACQERMFTSVRERDWSVFLRESARMEECAGIFGTLEKRFGELLAAFSGGKPAAGDFYRITAQFPAEQRRQLNGMHRERKRLLVLSKAENAVFGEYVNGAAKMLSSLLDSVVPSKRNRMYTKSGSLSAGANEGFVLDRAF</sequence>
<dbReference type="GO" id="GO:0044780">
    <property type="term" value="P:bacterial-type flagellum assembly"/>
    <property type="evidence" value="ECO:0007669"/>
    <property type="project" value="InterPro"/>
</dbReference>
<evidence type="ECO:0008006" key="3">
    <source>
        <dbReference type="Google" id="ProtNLM"/>
    </source>
</evidence>
<organism evidence="1 2">
    <name type="scientific">Candidatus Avitreponema avistercoris</name>
    <dbReference type="NCBI Taxonomy" id="2840705"/>
    <lineage>
        <taxon>Bacteria</taxon>
        <taxon>Pseudomonadati</taxon>
        <taxon>Spirochaetota</taxon>
        <taxon>Spirochaetia</taxon>
        <taxon>Spirochaetales</taxon>
        <taxon>Candidatus Avitreponema</taxon>
    </lineage>
</organism>
<comment type="caution">
    <text evidence="1">The sequence shown here is derived from an EMBL/GenBank/DDBJ whole genome shotgun (WGS) entry which is preliminary data.</text>
</comment>
<dbReference type="InterPro" id="IPR036679">
    <property type="entry name" value="FlgN-like_sf"/>
</dbReference>
<evidence type="ECO:0000313" key="2">
    <source>
        <dbReference type="Proteomes" id="UP000823616"/>
    </source>
</evidence>
<evidence type="ECO:0000313" key="1">
    <source>
        <dbReference type="EMBL" id="MBO8451191.1"/>
    </source>
</evidence>